<name>A0A5N1IXI1_9BACT</name>
<proteinExistence type="predicted"/>
<evidence type="ECO:0000313" key="1">
    <source>
        <dbReference type="EMBL" id="KAA9332763.1"/>
    </source>
</evidence>
<organism evidence="1 2">
    <name type="scientific">Adhaeribacter soli</name>
    <dbReference type="NCBI Taxonomy" id="2607655"/>
    <lineage>
        <taxon>Bacteria</taxon>
        <taxon>Pseudomonadati</taxon>
        <taxon>Bacteroidota</taxon>
        <taxon>Cytophagia</taxon>
        <taxon>Cytophagales</taxon>
        <taxon>Hymenobacteraceae</taxon>
        <taxon>Adhaeribacter</taxon>
    </lineage>
</organism>
<comment type="caution">
    <text evidence="1">The sequence shown here is derived from an EMBL/GenBank/DDBJ whole genome shotgun (WGS) entry which is preliminary data.</text>
</comment>
<evidence type="ECO:0000313" key="2">
    <source>
        <dbReference type="Proteomes" id="UP000326570"/>
    </source>
</evidence>
<protein>
    <submittedName>
        <fullName evidence="1">Uncharacterized protein</fullName>
    </submittedName>
</protein>
<dbReference type="Proteomes" id="UP000326570">
    <property type="component" value="Unassembled WGS sequence"/>
</dbReference>
<keyword evidence="2" id="KW-1185">Reference proteome</keyword>
<dbReference type="RefSeq" id="WP_150904176.1">
    <property type="nucleotide sequence ID" value="NZ_VTWT01000006.1"/>
</dbReference>
<reference evidence="1 2" key="1">
    <citation type="submission" date="2019-09" db="EMBL/GenBank/DDBJ databases">
        <title>Genome sequence of Adhaeribacter sp. M2.</title>
        <authorList>
            <person name="Srinivasan S."/>
        </authorList>
    </citation>
    <scope>NUCLEOTIDE SEQUENCE [LARGE SCALE GENOMIC DNA]</scope>
    <source>
        <strain evidence="1 2">M2</strain>
    </source>
</reference>
<gene>
    <name evidence="1" type="ORF">F0P94_12240</name>
</gene>
<dbReference type="AlphaFoldDB" id="A0A5N1IXI1"/>
<dbReference type="EMBL" id="VTWT01000006">
    <property type="protein sequence ID" value="KAA9332763.1"/>
    <property type="molecule type" value="Genomic_DNA"/>
</dbReference>
<accession>A0A5N1IXI1</accession>
<sequence length="109" mass="12784">MKIEKNQYFNIGEFSRRIEEKVLTAPELLEMISQEIYRVEQLKIALVDDQIKDNPDAVVQLTNEIDTYVMSLQEILTQLPADSQEKRVLSSDEIRVIRDKIGDILKRYN</sequence>